<dbReference type="SUPFAM" id="SSF56112">
    <property type="entry name" value="Protein kinase-like (PK-like)"/>
    <property type="match status" value="1"/>
</dbReference>
<dbReference type="SMART" id="SM00220">
    <property type="entry name" value="S_TKc"/>
    <property type="match status" value="1"/>
</dbReference>
<dbReference type="Pfam" id="PF00069">
    <property type="entry name" value="Pkinase"/>
    <property type="match status" value="1"/>
</dbReference>
<organism evidence="3 4">
    <name type="scientific">Pseudopithomyces chartarum</name>
    <dbReference type="NCBI Taxonomy" id="1892770"/>
    <lineage>
        <taxon>Eukaryota</taxon>
        <taxon>Fungi</taxon>
        <taxon>Dikarya</taxon>
        <taxon>Ascomycota</taxon>
        <taxon>Pezizomycotina</taxon>
        <taxon>Dothideomycetes</taxon>
        <taxon>Pleosporomycetidae</taxon>
        <taxon>Pleosporales</taxon>
        <taxon>Massarineae</taxon>
        <taxon>Didymosphaeriaceae</taxon>
        <taxon>Pseudopithomyces</taxon>
    </lineage>
</organism>
<dbReference type="AlphaFoldDB" id="A0AAN6RJQ1"/>
<dbReference type="PROSITE" id="PS00108">
    <property type="entry name" value="PROTEIN_KINASE_ST"/>
    <property type="match status" value="1"/>
</dbReference>
<dbReference type="PROSITE" id="PS50011">
    <property type="entry name" value="PROTEIN_KINASE_DOM"/>
    <property type="match status" value="1"/>
</dbReference>
<gene>
    <name evidence="3" type="ORF">GRF29_28g109935</name>
</gene>
<proteinExistence type="predicted"/>
<dbReference type="Gene3D" id="1.10.510.10">
    <property type="entry name" value="Transferase(Phosphotransferase) domain 1"/>
    <property type="match status" value="1"/>
</dbReference>
<accession>A0AAN6RJQ1</accession>
<evidence type="ECO:0000256" key="1">
    <source>
        <dbReference type="SAM" id="MobiDB-lite"/>
    </source>
</evidence>
<feature type="domain" description="Protein kinase" evidence="2">
    <location>
        <begin position="44"/>
        <end position="313"/>
    </location>
</feature>
<comment type="caution">
    <text evidence="3">The sequence shown here is derived from an EMBL/GenBank/DDBJ whole genome shotgun (WGS) entry which is preliminary data.</text>
</comment>
<feature type="compositionally biased region" description="Polar residues" evidence="1">
    <location>
        <begin position="323"/>
        <end position="334"/>
    </location>
</feature>
<dbReference type="PANTHER" id="PTHR48011">
    <property type="entry name" value="CCR4-NOT TRANSCRIPTIONAL COMPLEX SUBUNIT CAF120-RELATED"/>
    <property type="match status" value="1"/>
</dbReference>
<protein>
    <recommendedName>
        <fullName evidence="2">Protein kinase domain-containing protein</fullName>
    </recommendedName>
</protein>
<evidence type="ECO:0000313" key="4">
    <source>
        <dbReference type="Proteomes" id="UP001280581"/>
    </source>
</evidence>
<dbReference type="GO" id="GO:0005524">
    <property type="term" value="F:ATP binding"/>
    <property type="evidence" value="ECO:0007669"/>
    <property type="project" value="InterPro"/>
</dbReference>
<dbReference type="InterPro" id="IPR000719">
    <property type="entry name" value="Prot_kinase_dom"/>
</dbReference>
<dbReference type="InterPro" id="IPR052751">
    <property type="entry name" value="Plant_MAPKKK"/>
</dbReference>
<dbReference type="GO" id="GO:0004672">
    <property type="term" value="F:protein kinase activity"/>
    <property type="evidence" value="ECO:0007669"/>
    <property type="project" value="InterPro"/>
</dbReference>
<name>A0AAN6RJQ1_9PLEO</name>
<keyword evidence="4" id="KW-1185">Reference proteome</keyword>
<dbReference type="InterPro" id="IPR008271">
    <property type="entry name" value="Ser/Thr_kinase_AS"/>
</dbReference>
<sequence>MDEVTELLEDFKLVTRFEGDQIEHFYDECDRTSSQRVVKRYERWERVRLLGHGAFGTVWLERCVAGKQVGSLRATKDIRSSNGRVDYAPELEALSKLSKTSSERWFCQSFGWYPKVNTICIVMEYFPLGDLQTYATQFEQPLSEEDVQHITLQVLEGLEYMHRKGIAHRDIKPSNILIQSCPPEGWWVKISDFGLSKRLQDELTESGINQGAKAFRAPELHGAILDATTAQINPRKADIWAVGATVYHLLTKSYLLNWDRDCLVYSRDPGKFLRNRLGSFKMSPEAASFTEALLRPNPSMRLTASGALQNSWLRVEPLESTTYSASGKSEQSNVLDHETQRSKGPFENSEHTTFPGPNIPSGDFAEDRPPGEFSIAKPESAENHSSVRNSHDEARLSTKLPHITNPYEKAHLSDPSMPDLRTLHGQHRADSNDASDPKPVPKQLTKFELQKDEIAIMNSWQDGFFIRFVFSPYWRAPFSLTWQSFSTDSFWDVFATLASPTDHVRDQLPKIYEKHSLFAMCPFSKRLAVVKTERADAWAQERNICVIYCTKTAKILTHMSFKETMFHLIAISPDGRFVAFGRAVQTHSSLQEVFVTIRREKLHPSIYVLVRDLKTNGSVVDYHALVRPIRNKRGPTKYFLSSVLLFLPDHSIVIMFYGQGLLHFPSLGEVEEDGPIRREGSGEVETALDRAHRNGRLHPQGRLYAVRIPRERWESGVNPVNIDIYGQMQ</sequence>
<evidence type="ECO:0000313" key="3">
    <source>
        <dbReference type="EMBL" id="KAK3213516.1"/>
    </source>
</evidence>
<dbReference type="GO" id="GO:0007165">
    <property type="term" value="P:signal transduction"/>
    <property type="evidence" value="ECO:0007669"/>
    <property type="project" value="TreeGrafter"/>
</dbReference>
<feature type="region of interest" description="Disordered" evidence="1">
    <location>
        <begin position="323"/>
        <end position="440"/>
    </location>
</feature>
<dbReference type="PANTHER" id="PTHR48011:SF4">
    <property type="entry name" value="MITOGEN-ACTIVATED PROTEIN KINASE KINASE KINASE 19"/>
    <property type="match status" value="1"/>
</dbReference>
<reference evidence="3 4" key="1">
    <citation type="submission" date="2021-02" db="EMBL/GenBank/DDBJ databases">
        <title>Genome assembly of Pseudopithomyces chartarum.</title>
        <authorList>
            <person name="Jauregui R."/>
            <person name="Singh J."/>
            <person name="Voisey C."/>
        </authorList>
    </citation>
    <scope>NUCLEOTIDE SEQUENCE [LARGE SCALE GENOMIC DNA]</scope>
    <source>
        <strain evidence="3 4">AGR01</strain>
    </source>
</reference>
<dbReference type="InterPro" id="IPR011009">
    <property type="entry name" value="Kinase-like_dom_sf"/>
</dbReference>
<evidence type="ECO:0000259" key="2">
    <source>
        <dbReference type="PROSITE" id="PS50011"/>
    </source>
</evidence>
<dbReference type="Proteomes" id="UP001280581">
    <property type="component" value="Unassembled WGS sequence"/>
</dbReference>
<dbReference type="EMBL" id="WVTA01000004">
    <property type="protein sequence ID" value="KAK3213516.1"/>
    <property type="molecule type" value="Genomic_DNA"/>
</dbReference>